<comment type="caution">
    <text evidence="15">Lacks conserved residue(s) required for the propagation of feature annotation.</text>
</comment>
<dbReference type="SMART" id="SM00202">
    <property type="entry name" value="SR"/>
    <property type="match status" value="9"/>
</dbReference>
<reference evidence="21 22" key="1">
    <citation type="submission" date="2013-11" db="EMBL/GenBank/DDBJ databases">
        <title>The Damaraland mole rat (Fukomys damarensis) genome and evolution of African mole rats.</title>
        <authorList>
            <person name="Gladyshev V.N."/>
            <person name="Fang X."/>
        </authorList>
    </citation>
    <scope>NUCLEOTIDE SEQUENCE [LARGE SCALE GENOMIC DNA]</scope>
    <source>
        <tissue evidence="21">Liver</tissue>
    </source>
</reference>
<keyword evidence="4 16" id="KW-0812">Transmembrane</keyword>
<feature type="domain" description="SRCR" evidence="20">
    <location>
        <begin position="507"/>
        <end position="604"/>
    </location>
</feature>
<feature type="disulfide bond" evidence="15">
    <location>
        <begin position="98"/>
        <end position="108"/>
    </location>
</feature>
<dbReference type="eggNOG" id="ENOG502QQ5W">
    <property type="taxonomic scope" value="Eukaryota"/>
</dbReference>
<evidence type="ECO:0000256" key="17">
    <source>
        <dbReference type="SAM" id="MobiDB-lite"/>
    </source>
</evidence>
<keyword evidence="12" id="KW-0325">Glycoprotein</keyword>
<dbReference type="InterPro" id="IPR036772">
    <property type="entry name" value="SRCR-like_dom_sf"/>
</dbReference>
<feature type="disulfide bond" evidence="15">
    <location>
        <begin position="960"/>
        <end position="1021"/>
    </location>
</feature>
<dbReference type="GO" id="GO:0004930">
    <property type="term" value="F:G protein-coupled receptor activity"/>
    <property type="evidence" value="ECO:0007669"/>
    <property type="project" value="UniProtKB-KW"/>
</dbReference>
<dbReference type="FunFam" id="1.20.1070.10:FF:000015">
    <property type="entry name" value="Olfactory receptor"/>
    <property type="match status" value="1"/>
</dbReference>
<feature type="transmembrane region" description="Helical" evidence="18">
    <location>
        <begin position="1461"/>
        <end position="1480"/>
    </location>
</feature>
<dbReference type="InterPro" id="IPR000725">
    <property type="entry name" value="Olfact_rcpt"/>
</dbReference>
<dbReference type="PRINTS" id="PR00237">
    <property type="entry name" value="GPCRRHODOPSN"/>
</dbReference>
<evidence type="ECO:0000256" key="8">
    <source>
        <dbReference type="ARBA" id="ARBA00023040"/>
    </source>
</evidence>
<evidence type="ECO:0000256" key="12">
    <source>
        <dbReference type="ARBA" id="ARBA00023180"/>
    </source>
</evidence>
<evidence type="ECO:0000313" key="22">
    <source>
        <dbReference type="Proteomes" id="UP000028990"/>
    </source>
</evidence>
<feature type="transmembrane region" description="Helical" evidence="18">
    <location>
        <begin position="1247"/>
        <end position="1266"/>
    </location>
</feature>
<keyword evidence="10 15" id="KW-1015">Disulfide bond</keyword>
<feature type="domain" description="SRCR" evidence="20">
    <location>
        <begin position="134"/>
        <end position="234"/>
    </location>
</feature>
<feature type="disulfide bond" evidence="15">
    <location>
        <begin position="855"/>
        <end position="916"/>
    </location>
</feature>
<feature type="domain" description="SRCR" evidence="20">
    <location>
        <begin position="922"/>
        <end position="1022"/>
    </location>
</feature>
<keyword evidence="9 18" id="KW-0472">Membrane</keyword>
<dbReference type="Gene3D" id="3.10.250.10">
    <property type="entry name" value="SRCR-like domain"/>
    <property type="match status" value="9"/>
</dbReference>
<feature type="disulfide bond" evidence="15">
    <location>
        <begin position="1052"/>
        <end position="1116"/>
    </location>
</feature>
<feature type="disulfide bond" evidence="15">
    <location>
        <begin position="203"/>
        <end position="213"/>
    </location>
</feature>
<dbReference type="Gene3D" id="1.20.1070.10">
    <property type="entry name" value="Rhodopsin 7-helix transmembrane proteins"/>
    <property type="match status" value="1"/>
</dbReference>
<feature type="disulfide bond" evidence="15">
    <location>
        <begin position="159"/>
        <end position="223"/>
    </location>
</feature>
<sequence>MSISVSLTASFPPGLRLVNGSSPCLSRALRLRDGQSRCDGHVEVSLNGVWGRILDDAWDLHAASVLCRQLGCGEALKAYDSSTPPQGAVPVGLSQTSCVGSETRLTQCNISVSPLVPVGTLQAAGVVCSGSLRVRLAGGPGRCAGRVEVLYRGAWGTVCDDAWDLQDAHVVCEQLGCGRALSTTVAAHFGMGSRPIWMDELGCLGNESALWQCPSRGWGQHDCGHKEDAGVFCSAHRRPHLSLFPTAPSLTPPPIAEAWTLPKTSCLVLGCLLGLVFFVLGVQYCYSRAACMGSGLSEPLPSEGVYEDIEPVPEQETEKRPSGSGDPVLEDYDDIEEPQPGHGEEAEEAEEFRVLLSPMGPSCRKPSLASALAVGTGSAQKGGGECLLSMTGHAGEESVSLLHGESQCEGFLHVQHHGEQGLVCGDHWGMQEALVICRQLNCRRALYTSQRVLRPQDMKPPWLYGVQCQGEEASLWQCTLGDWGPINSCKCQCVVAVICSGSSLRQVRLGGGGSPCAGTPEVFNPVSDILRCDLQKEEAGVLCRELECGTALQWSRAHHGGHPGGQEQRMVTCQGTETSIFYCKLNLNFLRQCDLLAYTEVVCKGHVEARLVGSEDPCAGRLEVKRGLTWGTVCDVDLDLSTAHVVCRELQCGVAVSTLGTAHFGQGSGPVWMEAFRCVGNESLLFHCLREPGSQCMHDQDAGLRCSGEKFRLVNGSSPCEGRVELQVQGAWAPLCATHWDLADATVLCHQLNCGNAVATPRGGHFGIGDAPIWTDVFHCVGTELHLLSCPSSTLGVKPCAEGNSASAFCSGLSRALRLRDGQSRCDGHVEVSLNGVWGRILDDAWDLRAASVVCRQLGCGEALKAYDSSAPPQGAAPVGLSQTSCVGSETRLTQCNISVSPLVPVGTLQAAGVVCSGSLRVRLAGGPGRCAGRVEVLYRGAWGTVCDDAWDLQDAHVVCEQLGCGRALSTTVAAHFGMGSRPIWMDELGCLGNESALWQCPSRGWGQHDCGHKEDAGVFCSEEGTLRLQGGDDNCSGRVELWHAGSWGTVCDDSWDLADAEVVCRQLGCGQAMDATQGAAFGPGSGPVWLDEVRCRGSEAFLLGCHTEPLGQGDCEHKEDAGVHCSAPFLASESVSEVWTLPEIACLVLGCLLGLIFLVLGVKWSRNRAAYMGSGMSEHLSSECVYEDIEAIPMENKEERPSVSGNLMLEEDYDDAEEPEENCEEETGNALIIMAISLNPDLHTPMYFFLTNLALLDMACTSTVLPKLLEGLVAKGSAISYRGCMAQLFFLTWFLGAELLLLTTMAYDRYVAICCPLHYRTQMSQSVCILLASSVWVISVVSTSVHTGLMAQLHFCGPNQIRHFLCEVPTLLLLSCSPTTLNNIMIVIADVYFGVVNFLLTMVSYGFIIASILRIRSVEGKRRAFSTCSSHLLVVSMYYSTVIYTYILPGSGSSMENGKVVAVLYTAISPTLNPLIYSLRNKDVKVALRKVCPCIK</sequence>
<evidence type="ECO:0000256" key="5">
    <source>
        <dbReference type="ARBA" id="ARBA00022729"/>
    </source>
</evidence>
<dbReference type="FunFam" id="3.10.250.10:FF:000009">
    <property type="entry name" value="WC1"/>
    <property type="match status" value="2"/>
</dbReference>
<evidence type="ECO:0000256" key="9">
    <source>
        <dbReference type="ARBA" id="ARBA00023136"/>
    </source>
</evidence>
<evidence type="ECO:0000256" key="6">
    <source>
        <dbReference type="ARBA" id="ARBA00022737"/>
    </source>
</evidence>
<dbReference type="GO" id="GO:0005886">
    <property type="term" value="C:plasma membrane"/>
    <property type="evidence" value="ECO:0007669"/>
    <property type="project" value="UniProtKB-SubCell"/>
</dbReference>
<dbReference type="PRINTS" id="PR00258">
    <property type="entry name" value="SPERACTRCPTR"/>
</dbReference>
<feature type="disulfide bond" evidence="15">
    <location>
        <begin position="886"/>
        <end position="896"/>
    </location>
</feature>
<keyword evidence="7 18" id="KW-1133">Transmembrane helix</keyword>
<dbReference type="EMBL" id="KN120575">
    <property type="protein sequence ID" value="KFO38210.1"/>
    <property type="molecule type" value="Genomic_DNA"/>
</dbReference>
<dbReference type="PROSITE" id="PS00237">
    <property type="entry name" value="G_PROTEIN_RECEP_F1_1"/>
    <property type="match status" value="1"/>
</dbReference>
<feature type="transmembrane region" description="Helical" evidence="18">
    <location>
        <begin position="1328"/>
        <end position="1346"/>
    </location>
</feature>
<feature type="disulfide bond" evidence="15">
    <location>
        <begin position="468"/>
        <end position="478"/>
    </location>
</feature>
<dbReference type="PROSITE" id="PS00420">
    <property type="entry name" value="SRCR_1"/>
    <property type="match status" value="3"/>
</dbReference>
<dbReference type="InterPro" id="IPR017452">
    <property type="entry name" value="GPCR_Rhodpsn_7TM"/>
</dbReference>
<feature type="region of interest" description="Disordered" evidence="17">
    <location>
        <begin position="311"/>
        <end position="349"/>
    </location>
</feature>
<comment type="function">
    <text evidence="14">Possible taste receptor.</text>
</comment>
<dbReference type="FunFam" id="3.10.250.10:FF:000002">
    <property type="entry name" value="Scavenger receptor cysteine-rich type 1 protein M130"/>
    <property type="match status" value="1"/>
</dbReference>
<dbReference type="FunFam" id="3.10.250.10:FF:000006">
    <property type="entry name" value="neurotrypsin isoform X2"/>
    <property type="match status" value="2"/>
</dbReference>
<evidence type="ECO:0000256" key="14">
    <source>
        <dbReference type="ARBA" id="ARBA00053672"/>
    </source>
</evidence>
<evidence type="ECO:0000256" key="16">
    <source>
        <dbReference type="RuleBase" id="RU000688"/>
    </source>
</evidence>
<evidence type="ECO:0000256" key="18">
    <source>
        <dbReference type="SAM" id="Phobius"/>
    </source>
</evidence>
<dbReference type="InterPro" id="IPR001190">
    <property type="entry name" value="SRCR"/>
</dbReference>
<comment type="subcellular location">
    <subcellularLocation>
        <location evidence="2">Cell membrane</location>
        <topology evidence="2">Multi-pass membrane protein</topology>
    </subcellularLocation>
    <subcellularLocation>
        <location evidence="1">Membrane</location>
        <topology evidence="1">Single-pass membrane protein</topology>
    </subcellularLocation>
</comment>
<keyword evidence="6" id="KW-0677">Repeat</keyword>
<evidence type="ECO:0000256" key="13">
    <source>
        <dbReference type="ARBA" id="ARBA00023224"/>
    </source>
</evidence>
<dbReference type="SUPFAM" id="SSF81321">
    <property type="entry name" value="Family A G protein-coupled receptor-like"/>
    <property type="match status" value="1"/>
</dbReference>
<evidence type="ECO:0000256" key="10">
    <source>
        <dbReference type="ARBA" id="ARBA00023157"/>
    </source>
</evidence>
<dbReference type="FunFam" id="3.10.250.10:FF:000016">
    <property type="entry name" value="Scavenger receptor cysteine-rich protein type 12"/>
    <property type="match status" value="2"/>
</dbReference>
<dbReference type="FunFam" id="3.10.250.10:FF:000031">
    <property type="entry name" value="RIKEN cDNA 5830411N06, isoform CRA_a"/>
    <property type="match status" value="1"/>
</dbReference>
<feature type="disulfide bond" evidence="15">
    <location>
        <begin position="947"/>
        <end position="1011"/>
    </location>
</feature>
<feature type="domain" description="SRCR" evidence="20">
    <location>
        <begin position="609"/>
        <end position="707"/>
    </location>
</feature>
<feature type="disulfide bond" evidence="15">
    <location>
        <begin position="573"/>
        <end position="583"/>
    </location>
</feature>
<gene>
    <name evidence="21" type="ORF">H920_00323</name>
</gene>
<dbReference type="PROSITE" id="PS50262">
    <property type="entry name" value="G_PROTEIN_RECEP_F1_2"/>
    <property type="match status" value="1"/>
</dbReference>
<feature type="domain" description="SRCR" evidence="20">
    <location>
        <begin position="399"/>
        <end position="500"/>
    </location>
</feature>
<dbReference type="SUPFAM" id="SSF56487">
    <property type="entry name" value="SRCR-like"/>
    <property type="match status" value="9"/>
</dbReference>
<feature type="transmembrane region" description="Helical" evidence="18">
    <location>
        <begin position="1426"/>
        <end position="1449"/>
    </location>
</feature>
<evidence type="ECO:0000256" key="11">
    <source>
        <dbReference type="ARBA" id="ARBA00023170"/>
    </source>
</evidence>
<name>A0A091E6M4_FUKDA</name>
<dbReference type="Proteomes" id="UP000028990">
    <property type="component" value="Unassembled WGS sequence"/>
</dbReference>
<keyword evidence="22" id="KW-1185">Reference proteome</keyword>
<dbReference type="GO" id="GO:0004984">
    <property type="term" value="F:olfactory receptor activity"/>
    <property type="evidence" value="ECO:0007669"/>
    <property type="project" value="InterPro"/>
</dbReference>
<proteinExistence type="inferred from homology"/>
<evidence type="ECO:0000256" key="3">
    <source>
        <dbReference type="ARBA" id="ARBA00022475"/>
    </source>
</evidence>
<feature type="disulfide bond" evidence="15">
    <location>
        <begin position="67"/>
        <end position="128"/>
    </location>
</feature>
<evidence type="ECO:0000256" key="4">
    <source>
        <dbReference type="ARBA" id="ARBA00022692"/>
    </source>
</evidence>
<feature type="disulfide bond" evidence="15">
    <location>
        <begin position="1096"/>
        <end position="1106"/>
    </location>
</feature>
<feature type="disulfide bond" evidence="15">
    <location>
        <begin position="1065"/>
        <end position="1126"/>
    </location>
</feature>
<evidence type="ECO:0000256" key="1">
    <source>
        <dbReference type="ARBA" id="ARBA00004167"/>
    </source>
</evidence>
<dbReference type="PRINTS" id="PR00245">
    <property type="entry name" value="OLFACTORYR"/>
</dbReference>
<feature type="disulfide bond" evidence="15">
    <location>
        <begin position="678"/>
        <end position="688"/>
    </location>
</feature>
<accession>A0A091E6M4</accession>
<feature type="disulfide bond" evidence="15">
    <location>
        <begin position="172"/>
        <end position="233"/>
    </location>
</feature>
<keyword evidence="11 16" id="KW-0675">Receptor</keyword>
<feature type="disulfide bond" evidence="15">
    <location>
        <begin position="991"/>
        <end position="1001"/>
    </location>
</feature>
<feature type="domain" description="SRCR" evidence="20">
    <location>
        <begin position="1027"/>
        <end position="1127"/>
    </location>
</feature>
<feature type="disulfide bond" evidence="15">
    <location>
        <begin position="749"/>
        <end position="810"/>
    </location>
</feature>
<keyword evidence="8 16" id="KW-0297">G-protein coupled receptor</keyword>
<comment type="similarity">
    <text evidence="16">Belongs to the G-protein coupled receptor 1 family.</text>
</comment>
<dbReference type="Pfam" id="PF00530">
    <property type="entry name" value="SRCR"/>
    <property type="match status" value="9"/>
</dbReference>
<dbReference type="InterPro" id="IPR000276">
    <property type="entry name" value="GPCR_Rhodpsn"/>
</dbReference>
<feature type="compositionally biased region" description="Acidic residues" evidence="17">
    <location>
        <begin position="328"/>
        <end position="337"/>
    </location>
</feature>
<feature type="transmembrane region" description="Helical" evidence="18">
    <location>
        <begin position="1140"/>
        <end position="1163"/>
    </location>
</feature>
<dbReference type="PROSITE" id="PS50287">
    <property type="entry name" value="SRCR_2"/>
    <property type="match status" value="9"/>
</dbReference>
<organism evidence="21 22">
    <name type="scientific">Fukomys damarensis</name>
    <name type="common">Damaraland mole rat</name>
    <name type="synonym">Cryptomys damarensis</name>
    <dbReference type="NCBI Taxonomy" id="885580"/>
    <lineage>
        <taxon>Eukaryota</taxon>
        <taxon>Metazoa</taxon>
        <taxon>Chordata</taxon>
        <taxon>Craniata</taxon>
        <taxon>Vertebrata</taxon>
        <taxon>Euteleostomi</taxon>
        <taxon>Mammalia</taxon>
        <taxon>Eutheria</taxon>
        <taxon>Euarchontoglires</taxon>
        <taxon>Glires</taxon>
        <taxon>Rodentia</taxon>
        <taxon>Hystricomorpha</taxon>
        <taxon>Bathyergidae</taxon>
        <taxon>Fukomys</taxon>
    </lineage>
</organism>
<feature type="domain" description="G-protein coupled receptors family 1 profile" evidence="19">
    <location>
        <begin position="1229"/>
        <end position="1478"/>
    </location>
</feature>
<feature type="domain" description="SRCR" evidence="20">
    <location>
        <begin position="817"/>
        <end position="917"/>
    </location>
</feature>
<keyword evidence="5" id="KW-0732">Signal</keyword>
<feature type="transmembrane region" description="Helical" evidence="18">
    <location>
        <begin position="1392"/>
        <end position="1414"/>
    </location>
</feature>
<evidence type="ECO:0000256" key="7">
    <source>
        <dbReference type="ARBA" id="ARBA00022989"/>
    </source>
</evidence>
<evidence type="ECO:0000259" key="20">
    <source>
        <dbReference type="PROSITE" id="PS50287"/>
    </source>
</evidence>
<evidence type="ECO:0000256" key="2">
    <source>
        <dbReference type="ARBA" id="ARBA00004651"/>
    </source>
</evidence>
<dbReference type="STRING" id="885580.ENSFDAP00000010691"/>
<protein>
    <submittedName>
        <fullName evidence="21">Uncharacterized protein</fullName>
    </submittedName>
</protein>
<feature type="domain" description="SRCR" evidence="20">
    <location>
        <begin position="711"/>
        <end position="811"/>
    </location>
</feature>
<feature type="domain" description="SRCR" evidence="20">
    <location>
        <begin position="29"/>
        <end position="129"/>
    </location>
</feature>
<dbReference type="Pfam" id="PF13853">
    <property type="entry name" value="7tm_4"/>
    <property type="match status" value="1"/>
</dbReference>
<feature type="disulfide bond" evidence="15">
    <location>
        <begin position="736"/>
        <end position="800"/>
    </location>
</feature>
<evidence type="ECO:0000256" key="15">
    <source>
        <dbReference type="PROSITE-ProRule" id="PRU00196"/>
    </source>
</evidence>
<feature type="disulfide bond" evidence="15">
    <location>
        <begin position="780"/>
        <end position="790"/>
    </location>
</feature>
<keyword evidence="13 16" id="KW-0807">Transducer</keyword>
<dbReference type="PANTHER" id="PTHR19331">
    <property type="entry name" value="SCAVENGER RECEPTOR DOMAIN-CONTAINING"/>
    <property type="match status" value="1"/>
</dbReference>
<dbReference type="CDD" id="cd15232">
    <property type="entry name" value="7tmA_OR13-like"/>
    <property type="match status" value="1"/>
</dbReference>
<evidence type="ECO:0000259" key="19">
    <source>
        <dbReference type="PROSITE" id="PS50262"/>
    </source>
</evidence>
<keyword evidence="3" id="KW-1003">Cell membrane</keyword>
<evidence type="ECO:0000313" key="21">
    <source>
        <dbReference type="EMBL" id="KFO38210.1"/>
    </source>
</evidence>
<feature type="transmembrane region" description="Helical" evidence="18">
    <location>
        <begin position="1286"/>
        <end position="1308"/>
    </location>
</feature>